<evidence type="ECO:0000256" key="9">
    <source>
        <dbReference type="ARBA" id="ARBA00022490"/>
    </source>
</evidence>
<evidence type="ECO:0000256" key="5">
    <source>
        <dbReference type="ARBA" id="ARBA00004661"/>
    </source>
</evidence>
<dbReference type="Proteomes" id="UP000054785">
    <property type="component" value="Unassembled WGS sequence"/>
</dbReference>
<comment type="catalytic activity">
    <reaction evidence="1 18">
        <text>7-phospho-2-dehydro-3-deoxy-D-arabino-heptonate = 3-dehydroquinate + phosphate</text>
        <dbReference type="Rhea" id="RHEA:21968"/>
        <dbReference type="ChEBI" id="CHEBI:32364"/>
        <dbReference type="ChEBI" id="CHEBI:43474"/>
        <dbReference type="ChEBI" id="CHEBI:58394"/>
        <dbReference type="EC" id="4.2.3.4"/>
    </reaction>
</comment>
<evidence type="ECO:0000256" key="18">
    <source>
        <dbReference type="HAMAP-Rule" id="MF_00110"/>
    </source>
</evidence>
<dbReference type="Pfam" id="PF24621">
    <property type="entry name" value="DHQS_C"/>
    <property type="match status" value="1"/>
</dbReference>
<dbReference type="GO" id="GO:0003856">
    <property type="term" value="F:3-dehydroquinate synthase activity"/>
    <property type="evidence" value="ECO:0007669"/>
    <property type="project" value="UniProtKB-UniRule"/>
</dbReference>
<feature type="domain" description="3-dehydroquinate synthase C-terminal" evidence="20">
    <location>
        <begin position="185"/>
        <end position="328"/>
    </location>
</feature>
<evidence type="ECO:0000313" key="21">
    <source>
        <dbReference type="EMBL" id="KTC99681.1"/>
    </source>
</evidence>
<evidence type="ECO:0000259" key="20">
    <source>
        <dbReference type="Pfam" id="PF24621"/>
    </source>
</evidence>
<keyword evidence="17 18" id="KW-0170">Cobalt</keyword>
<evidence type="ECO:0000313" key="22">
    <source>
        <dbReference type="Proteomes" id="UP000054785"/>
    </source>
</evidence>
<comment type="cofactor">
    <cofactor evidence="2 18">
        <name>NAD(+)</name>
        <dbReference type="ChEBI" id="CHEBI:57540"/>
    </cofactor>
</comment>
<dbReference type="FunFam" id="3.40.50.1970:FF:000001">
    <property type="entry name" value="3-dehydroquinate synthase"/>
    <property type="match status" value="1"/>
</dbReference>
<evidence type="ECO:0000256" key="11">
    <source>
        <dbReference type="ARBA" id="ARBA00022723"/>
    </source>
</evidence>
<feature type="binding site" evidence="18">
    <location>
        <begin position="133"/>
        <end position="134"/>
    </location>
    <ligand>
        <name>NAD(+)</name>
        <dbReference type="ChEBI" id="CHEBI:57540"/>
    </ligand>
</feature>
<dbReference type="Gene3D" id="1.20.1090.10">
    <property type="entry name" value="Dehydroquinate synthase-like - alpha domain"/>
    <property type="match status" value="1"/>
</dbReference>
<evidence type="ECO:0000256" key="6">
    <source>
        <dbReference type="ARBA" id="ARBA00005412"/>
    </source>
</evidence>
<dbReference type="GO" id="GO:0046872">
    <property type="term" value="F:metal ion binding"/>
    <property type="evidence" value="ECO:0007669"/>
    <property type="project" value="UniProtKB-KW"/>
</dbReference>
<evidence type="ECO:0000256" key="14">
    <source>
        <dbReference type="ARBA" id="ARBA00023027"/>
    </source>
</evidence>
<evidence type="ECO:0000259" key="19">
    <source>
        <dbReference type="Pfam" id="PF01761"/>
    </source>
</evidence>
<feature type="binding site" evidence="18">
    <location>
        <position position="155"/>
    </location>
    <ligand>
        <name>NAD(+)</name>
        <dbReference type="ChEBI" id="CHEBI:57540"/>
    </ligand>
</feature>
<feature type="binding site" evidence="18">
    <location>
        <position position="146"/>
    </location>
    <ligand>
        <name>NAD(+)</name>
        <dbReference type="ChEBI" id="CHEBI:57540"/>
    </ligand>
</feature>
<dbReference type="GO" id="GO:0009423">
    <property type="term" value="P:chorismate biosynthetic process"/>
    <property type="evidence" value="ECO:0007669"/>
    <property type="project" value="UniProtKB-UniRule"/>
</dbReference>
<keyword evidence="13 18" id="KW-0862">Zinc</keyword>
<evidence type="ECO:0000256" key="1">
    <source>
        <dbReference type="ARBA" id="ARBA00001393"/>
    </source>
</evidence>
<dbReference type="PATRIC" id="fig|45065.4.peg.1260"/>
<dbReference type="OrthoDB" id="9806583at2"/>
<comment type="similarity">
    <text evidence="6 18">Belongs to the sugar phosphate cyclases superfamily. Dehydroquinate synthase family.</text>
</comment>
<dbReference type="InterPro" id="IPR016037">
    <property type="entry name" value="DHQ_synth_AroB"/>
</dbReference>
<proteinExistence type="inferred from homology"/>
<dbReference type="PANTHER" id="PTHR43622:SF7">
    <property type="entry name" value="3-DEHYDROQUINATE SYNTHASE, CHLOROPLASTIC"/>
    <property type="match status" value="1"/>
</dbReference>
<feature type="domain" description="3-dehydroquinate synthase N-terminal" evidence="19">
    <location>
        <begin position="71"/>
        <end position="183"/>
    </location>
</feature>
<dbReference type="Gene3D" id="3.40.50.1970">
    <property type="match status" value="1"/>
</dbReference>
<keyword evidence="14 18" id="KW-0520">NAD</keyword>
<feature type="binding site" evidence="18">
    <location>
        <position position="188"/>
    </location>
    <ligand>
        <name>Zn(2+)</name>
        <dbReference type="ChEBI" id="CHEBI:29105"/>
    </ligand>
</feature>
<dbReference type="NCBIfam" id="TIGR01357">
    <property type="entry name" value="aroB"/>
    <property type="match status" value="1"/>
</dbReference>
<dbReference type="PIRSF" id="PIRSF001455">
    <property type="entry name" value="DHQ_synth"/>
    <property type="match status" value="1"/>
</dbReference>
<evidence type="ECO:0000256" key="13">
    <source>
        <dbReference type="ARBA" id="ARBA00022833"/>
    </source>
</evidence>
<evidence type="ECO:0000256" key="15">
    <source>
        <dbReference type="ARBA" id="ARBA00023141"/>
    </source>
</evidence>
<comment type="function">
    <text evidence="3 18">Catalyzes the conversion of 3-deoxy-D-arabino-heptulosonate 7-phosphate (DAHP) to dehydroquinate (DHQ).</text>
</comment>
<accession>A0A0W0TVD5</accession>
<feature type="binding site" evidence="18">
    <location>
        <begin position="173"/>
        <end position="176"/>
    </location>
    <ligand>
        <name>NAD(+)</name>
        <dbReference type="ChEBI" id="CHEBI:57540"/>
    </ligand>
</feature>
<feature type="binding site" evidence="18">
    <location>
        <position position="251"/>
    </location>
    <ligand>
        <name>Zn(2+)</name>
        <dbReference type="ChEBI" id="CHEBI:29105"/>
    </ligand>
</feature>
<dbReference type="PANTHER" id="PTHR43622">
    <property type="entry name" value="3-DEHYDROQUINATE SYNTHASE"/>
    <property type="match status" value="1"/>
</dbReference>
<dbReference type="GO" id="GO:0009073">
    <property type="term" value="P:aromatic amino acid family biosynthetic process"/>
    <property type="evidence" value="ECO:0007669"/>
    <property type="project" value="UniProtKB-KW"/>
</dbReference>
<dbReference type="GO" id="GO:0000166">
    <property type="term" value="F:nucleotide binding"/>
    <property type="evidence" value="ECO:0007669"/>
    <property type="project" value="UniProtKB-KW"/>
</dbReference>
<dbReference type="HAMAP" id="MF_00110">
    <property type="entry name" value="DHQ_synthase"/>
    <property type="match status" value="1"/>
</dbReference>
<protein>
    <recommendedName>
        <fullName evidence="8 18">3-dehydroquinate synthase</fullName>
        <shortName evidence="18">DHQS</shortName>
        <ecNumber evidence="7 18">4.2.3.4</ecNumber>
    </recommendedName>
</protein>
<gene>
    <name evidence="18 21" type="primary">aroB</name>
    <name evidence="21" type="ORF">Lgee_1173</name>
</gene>
<evidence type="ECO:0000256" key="16">
    <source>
        <dbReference type="ARBA" id="ARBA00023239"/>
    </source>
</evidence>
<dbReference type="InterPro" id="IPR050071">
    <property type="entry name" value="Dehydroquinate_synthase"/>
</dbReference>
<feature type="binding site" evidence="18">
    <location>
        <position position="268"/>
    </location>
    <ligand>
        <name>Zn(2+)</name>
        <dbReference type="ChEBI" id="CHEBI:29105"/>
    </ligand>
</feature>
<evidence type="ECO:0000256" key="12">
    <source>
        <dbReference type="ARBA" id="ARBA00022741"/>
    </source>
</evidence>
<dbReference type="GO" id="GO:0008652">
    <property type="term" value="P:amino acid biosynthetic process"/>
    <property type="evidence" value="ECO:0007669"/>
    <property type="project" value="UniProtKB-KW"/>
</dbReference>
<dbReference type="EMBL" id="LNYC01000044">
    <property type="protein sequence ID" value="KTC99681.1"/>
    <property type="molecule type" value="Genomic_DNA"/>
</dbReference>
<feature type="binding site" evidence="18">
    <location>
        <begin position="109"/>
        <end position="113"/>
    </location>
    <ligand>
        <name>NAD(+)</name>
        <dbReference type="ChEBI" id="CHEBI:57540"/>
    </ligand>
</feature>
<name>A0A0W0TVD5_9GAMM</name>
<keyword evidence="15 18" id="KW-0057">Aromatic amino acid biosynthesis</keyword>
<dbReference type="InterPro" id="IPR030960">
    <property type="entry name" value="DHQS/DOIS_N"/>
</dbReference>
<dbReference type="UniPathway" id="UPA00053">
    <property type="reaction ID" value="UER00085"/>
</dbReference>
<evidence type="ECO:0000256" key="8">
    <source>
        <dbReference type="ARBA" id="ARBA00017684"/>
    </source>
</evidence>
<organism evidence="21 22">
    <name type="scientific">Legionella geestiana</name>
    <dbReference type="NCBI Taxonomy" id="45065"/>
    <lineage>
        <taxon>Bacteria</taxon>
        <taxon>Pseudomonadati</taxon>
        <taxon>Pseudomonadota</taxon>
        <taxon>Gammaproteobacteria</taxon>
        <taxon>Legionellales</taxon>
        <taxon>Legionellaceae</taxon>
        <taxon>Legionella</taxon>
    </lineage>
</organism>
<evidence type="ECO:0000256" key="4">
    <source>
        <dbReference type="ARBA" id="ARBA00004496"/>
    </source>
</evidence>
<evidence type="ECO:0000256" key="3">
    <source>
        <dbReference type="ARBA" id="ARBA00003485"/>
    </source>
</evidence>
<keyword evidence="22" id="KW-1185">Reference proteome</keyword>
<dbReference type="STRING" id="45065.Lgee_1173"/>
<sequence>MASSNPSREVRVKLPGGGYPVWIGEGLLEDALRLSGTVRGAQILIVTNTTVAPLYLEPVRGTFSDRQCDVVVLEDGEQFKNRNSLAKVHDALAAGRHHRDTTVVALGGGVVGDIAGFAASTWLRGVAVVQIPTTLLAQVDASIGGKTAINHAGGKNLLGTFHQPAAVICDVATLKTLSTREFRAGLAEVVKYALLTGGQMLDRLSGCTVSELMADPKRLSELVAECCSIKAGIVERDATEQGERALLNLGHTIGHALEACTGYTRYLHGEAVATGLYCAALLSEREGLLAPSEVLRVERLLSQFGLPSRIPADIAHDALMNQLYQDKKIINNCLRFVLMHHPGNCFVSADISEKALRAVLAAATEGENS</sequence>
<keyword evidence="9 18" id="KW-0963">Cytoplasm</keyword>
<dbReference type="Pfam" id="PF01761">
    <property type="entry name" value="DHQ_synthase"/>
    <property type="match status" value="1"/>
</dbReference>
<evidence type="ECO:0000256" key="2">
    <source>
        <dbReference type="ARBA" id="ARBA00001911"/>
    </source>
</evidence>
<dbReference type="InterPro" id="IPR056179">
    <property type="entry name" value="DHQS_C"/>
</dbReference>
<dbReference type="EC" id="4.2.3.4" evidence="7 18"/>
<keyword evidence="11 18" id="KW-0479">Metal-binding</keyword>
<feature type="binding site" evidence="18">
    <location>
        <begin position="75"/>
        <end position="80"/>
    </location>
    <ligand>
        <name>NAD(+)</name>
        <dbReference type="ChEBI" id="CHEBI:57540"/>
    </ligand>
</feature>
<evidence type="ECO:0000256" key="10">
    <source>
        <dbReference type="ARBA" id="ARBA00022605"/>
    </source>
</evidence>
<keyword evidence="12 18" id="KW-0547">Nucleotide-binding</keyword>
<comment type="pathway">
    <text evidence="5 18">Metabolic intermediate biosynthesis; chorismate biosynthesis; chorismate from D-erythrose 4-phosphate and phosphoenolpyruvate: step 2/7.</text>
</comment>
<evidence type="ECO:0000256" key="17">
    <source>
        <dbReference type="ARBA" id="ARBA00023285"/>
    </source>
</evidence>
<dbReference type="SUPFAM" id="SSF56796">
    <property type="entry name" value="Dehydroquinate synthase-like"/>
    <property type="match status" value="1"/>
</dbReference>
<comment type="subcellular location">
    <subcellularLocation>
        <location evidence="4 18">Cytoplasm</location>
    </subcellularLocation>
</comment>
<dbReference type="CDD" id="cd08195">
    <property type="entry name" value="DHQS"/>
    <property type="match status" value="1"/>
</dbReference>
<reference evidence="21 22" key="1">
    <citation type="submission" date="2015-11" db="EMBL/GenBank/DDBJ databases">
        <title>Genomic analysis of 38 Legionella species identifies large and diverse effector repertoires.</title>
        <authorList>
            <person name="Burstein D."/>
            <person name="Amaro F."/>
            <person name="Zusman T."/>
            <person name="Lifshitz Z."/>
            <person name="Cohen O."/>
            <person name="Gilbert J.A."/>
            <person name="Pupko T."/>
            <person name="Shuman H.A."/>
            <person name="Segal G."/>
        </authorList>
    </citation>
    <scope>NUCLEOTIDE SEQUENCE [LARGE SCALE GENOMIC DNA]</scope>
    <source>
        <strain evidence="21 22">ATCC 49504</strain>
    </source>
</reference>
<dbReference type="InterPro" id="IPR030963">
    <property type="entry name" value="DHQ_synth_fam"/>
</dbReference>
<comment type="caution">
    <text evidence="21">The sequence shown here is derived from an EMBL/GenBank/DDBJ whole genome shotgun (WGS) entry which is preliminary data.</text>
</comment>
<dbReference type="RefSeq" id="WP_028387404.1">
    <property type="nucleotide sequence ID" value="NZ_CAAAHN010000007.1"/>
</dbReference>
<dbReference type="GO" id="GO:0005737">
    <property type="term" value="C:cytoplasm"/>
    <property type="evidence" value="ECO:0007669"/>
    <property type="project" value="UniProtKB-SubCell"/>
</dbReference>
<keyword evidence="16 18" id="KW-0456">Lyase</keyword>
<comment type="cofactor">
    <cofactor evidence="18">
        <name>Co(2+)</name>
        <dbReference type="ChEBI" id="CHEBI:48828"/>
    </cofactor>
    <cofactor evidence="18">
        <name>Zn(2+)</name>
        <dbReference type="ChEBI" id="CHEBI:29105"/>
    </cofactor>
    <text evidence="18">Binds 1 divalent metal cation per subunit. Can use either Co(2+) or Zn(2+).</text>
</comment>
<dbReference type="AlphaFoldDB" id="A0A0W0TVD5"/>
<keyword evidence="10 18" id="KW-0028">Amino-acid biosynthesis</keyword>
<evidence type="ECO:0000256" key="7">
    <source>
        <dbReference type="ARBA" id="ARBA00013031"/>
    </source>
</evidence>